<name>A0A9D1U368_9LACO</name>
<evidence type="ECO:0000313" key="2">
    <source>
        <dbReference type="EMBL" id="HIW70017.1"/>
    </source>
</evidence>
<gene>
    <name evidence="2" type="ORF">H9876_01360</name>
</gene>
<reference evidence="2" key="2">
    <citation type="submission" date="2021-04" db="EMBL/GenBank/DDBJ databases">
        <authorList>
            <person name="Gilroy R."/>
        </authorList>
    </citation>
    <scope>NUCLEOTIDE SEQUENCE</scope>
    <source>
        <strain evidence="2">ChiHejej3B27-2180</strain>
    </source>
</reference>
<dbReference type="EMBL" id="DXGK01000025">
    <property type="protein sequence ID" value="HIW70017.1"/>
    <property type="molecule type" value="Genomic_DNA"/>
</dbReference>
<dbReference type="PANTHER" id="PTHR43784:SF2">
    <property type="entry name" value="GDSL-LIKE LIPASE_ACYLHYDROLASE, PUTATIVE (AFU_ORTHOLOGUE AFUA_2G00820)-RELATED"/>
    <property type="match status" value="1"/>
</dbReference>
<dbReference type="SUPFAM" id="SSF52266">
    <property type="entry name" value="SGNH hydrolase"/>
    <property type="match status" value="1"/>
</dbReference>
<organism evidence="2 3">
    <name type="scientific">Candidatus Limosilactobacillus merdipullorum</name>
    <dbReference type="NCBI Taxonomy" id="2838653"/>
    <lineage>
        <taxon>Bacteria</taxon>
        <taxon>Bacillati</taxon>
        <taxon>Bacillota</taxon>
        <taxon>Bacilli</taxon>
        <taxon>Lactobacillales</taxon>
        <taxon>Lactobacillaceae</taxon>
        <taxon>Limosilactobacillus</taxon>
    </lineage>
</organism>
<reference evidence="2" key="1">
    <citation type="journal article" date="2021" name="PeerJ">
        <title>Extensive microbial diversity within the chicken gut microbiome revealed by metagenomics and culture.</title>
        <authorList>
            <person name="Gilroy R."/>
            <person name="Ravi A."/>
            <person name="Getino M."/>
            <person name="Pursley I."/>
            <person name="Horton D.L."/>
            <person name="Alikhan N.F."/>
            <person name="Baker D."/>
            <person name="Gharbi K."/>
            <person name="Hall N."/>
            <person name="Watson M."/>
            <person name="Adriaenssens E.M."/>
            <person name="Foster-Nyarko E."/>
            <person name="Jarju S."/>
            <person name="Secka A."/>
            <person name="Antonio M."/>
            <person name="Oren A."/>
            <person name="Chaudhuri R.R."/>
            <person name="La Ragione R."/>
            <person name="Hildebrand F."/>
            <person name="Pallen M.J."/>
        </authorList>
    </citation>
    <scope>NUCLEOTIDE SEQUENCE</scope>
    <source>
        <strain evidence="2">ChiHejej3B27-2180</strain>
    </source>
</reference>
<dbReference type="Gene3D" id="3.40.50.1110">
    <property type="entry name" value="SGNH hydrolase"/>
    <property type="match status" value="1"/>
</dbReference>
<dbReference type="InterPro" id="IPR053140">
    <property type="entry name" value="GDSL_Rv0518-like"/>
</dbReference>
<comment type="caution">
    <text evidence="2">The sequence shown here is derived from an EMBL/GenBank/DDBJ whole genome shotgun (WGS) entry which is preliminary data.</text>
</comment>
<dbReference type="Proteomes" id="UP000886878">
    <property type="component" value="Unassembled WGS sequence"/>
</dbReference>
<protein>
    <recommendedName>
        <fullName evidence="1">SGNH hydrolase-type esterase domain-containing protein</fullName>
    </recommendedName>
</protein>
<dbReference type="InterPro" id="IPR013830">
    <property type="entry name" value="SGNH_hydro"/>
</dbReference>
<dbReference type="Pfam" id="PF13472">
    <property type="entry name" value="Lipase_GDSL_2"/>
    <property type="match status" value="1"/>
</dbReference>
<dbReference type="PANTHER" id="PTHR43784">
    <property type="entry name" value="GDSL-LIKE LIPASE/ACYLHYDROLASE, PUTATIVE (AFU_ORTHOLOGUE AFUA_2G00820)-RELATED"/>
    <property type="match status" value="1"/>
</dbReference>
<accession>A0A9D1U368</accession>
<dbReference type="InterPro" id="IPR036514">
    <property type="entry name" value="SGNH_hydro_sf"/>
</dbReference>
<evidence type="ECO:0000313" key="3">
    <source>
        <dbReference type="Proteomes" id="UP000886878"/>
    </source>
</evidence>
<proteinExistence type="predicted"/>
<feature type="domain" description="SGNH hydrolase-type esterase" evidence="1">
    <location>
        <begin position="172"/>
        <end position="355"/>
    </location>
</feature>
<dbReference type="AlphaFoldDB" id="A0A9D1U368"/>
<evidence type="ECO:0000259" key="1">
    <source>
        <dbReference type="Pfam" id="PF13472"/>
    </source>
</evidence>
<sequence>MKQWQTAVWYGCSNFASLPFRFKHLTQLVKLTPGLNGTSLRLVLMNRYGDQNLVFNQVMVADNPEMTQAVRVTINGQRELTIPRGQVVRTDPVRVASVADQPLYVMMVASRSQRYADFNSTYDPTLANAIYSQALHFRPQLPTGDHARKGWFCLAGMEVLSGEHPLVVELTGDSLAEMGLVATSLVARLRRQLNRHVVLCNTAISGSRLLHGASNDEPLYATFGDSLISRIAGESFPVDLVVALIGSNDLLLPFWSRDAQLPTAKQLVDGFDRLNQLVHRRGSDLITTTIPPVGLHLANDQRRTSRHVAAIRHQVNRQLATRPFVFEVEPLIATNGAWQPGADFGDQLHYSASGANLVASAILSRIDDKMSLLKSDVKKDNGE</sequence>